<dbReference type="Proteomes" id="UP000176631">
    <property type="component" value="Unassembled WGS sequence"/>
</dbReference>
<dbReference type="SUPFAM" id="SSF53335">
    <property type="entry name" value="S-adenosyl-L-methionine-dependent methyltransferases"/>
    <property type="match status" value="1"/>
</dbReference>
<dbReference type="CDD" id="cd02440">
    <property type="entry name" value="AdoMet_MTases"/>
    <property type="match status" value="1"/>
</dbReference>
<evidence type="ECO:0000313" key="1">
    <source>
        <dbReference type="EMBL" id="OGY22864.1"/>
    </source>
</evidence>
<dbReference type="AlphaFoldDB" id="A0A1G1W5H5"/>
<comment type="caution">
    <text evidence="1">The sequence shown here is derived from an EMBL/GenBank/DDBJ whole genome shotgun (WGS) entry which is preliminary data.</text>
</comment>
<dbReference type="Pfam" id="PF13489">
    <property type="entry name" value="Methyltransf_23"/>
    <property type="match status" value="1"/>
</dbReference>
<dbReference type="PANTHER" id="PTHR43861">
    <property type="entry name" value="TRANS-ACONITATE 2-METHYLTRANSFERASE-RELATED"/>
    <property type="match status" value="1"/>
</dbReference>
<evidence type="ECO:0000313" key="2">
    <source>
        <dbReference type="Proteomes" id="UP000176631"/>
    </source>
</evidence>
<accession>A0A1G1W5H5</accession>
<dbReference type="STRING" id="1802593.A2172_02900"/>
<gene>
    <name evidence="1" type="ORF">A2172_02900</name>
</gene>
<dbReference type="InterPro" id="IPR029063">
    <property type="entry name" value="SAM-dependent_MTases_sf"/>
</dbReference>
<sequence>MKVNSKKISFTCILCNSKNFSTVYKNVNGYSVVKCLNCNLISTYPKPTRKYLKEMYDKQVISVNAEKEDLALEYLENPKVAYRLGYEKRLKAIKVYLKGKEILEIGCGAGIFLDYLKKNGFNVTGVEISPWGARWARKKLGLKIHEKNIEDLGLREDSFHAVLMYDVLEHTRNPIESLKEIHKLLKPGGLLVLNLPNFGSFMSKLRKEHWLKLDPPQHLFHFDKGSIGRLLNNLSFNIVKVKTNTGATEELGKELFFQAVGKQRKNSITYIYKRLKPILTPVKKITYRLIKFTFSLIGPLINNILARANLGEGIEVYALKNTDSYE</sequence>
<evidence type="ECO:0008006" key="3">
    <source>
        <dbReference type="Google" id="ProtNLM"/>
    </source>
</evidence>
<dbReference type="EMBL" id="MHCP01000030">
    <property type="protein sequence ID" value="OGY22864.1"/>
    <property type="molecule type" value="Genomic_DNA"/>
</dbReference>
<proteinExistence type="predicted"/>
<reference evidence="1 2" key="1">
    <citation type="journal article" date="2016" name="Nat. Commun.">
        <title>Thousands of microbial genomes shed light on interconnected biogeochemical processes in an aquifer system.</title>
        <authorList>
            <person name="Anantharaman K."/>
            <person name="Brown C.T."/>
            <person name="Hug L.A."/>
            <person name="Sharon I."/>
            <person name="Castelle C.J."/>
            <person name="Probst A.J."/>
            <person name="Thomas B.C."/>
            <person name="Singh A."/>
            <person name="Wilkins M.J."/>
            <person name="Karaoz U."/>
            <person name="Brodie E.L."/>
            <person name="Williams K.H."/>
            <person name="Hubbard S.S."/>
            <person name="Banfield J.F."/>
        </authorList>
    </citation>
    <scope>NUCLEOTIDE SEQUENCE [LARGE SCALE GENOMIC DNA]</scope>
</reference>
<dbReference type="Gene3D" id="3.40.50.150">
    <property type="entry name" value="Vaccinia Virus protein VP39"/>
    <property type="match status" value="1"/>
</dbReference>
<organism evidence="1 2">
    <name type="scientific">Candidatus Woykebacteria bacterium RBG_13_40_15</name>
    <dbReference type="NCBI Taxonomy" id="1802593"/>
    <lineage>
        <taxon>Bacteria</taxon>
        <taxon>Candidatus Woykeibacteriota</taxon>
    </lineage>
</organism>
<dbReference type="PANTHER" id="PTHR43861:SF6">
    <property type="entry name" value="METHYLTRANSFERASE TYPE 11"/>
    <property type="match status" value="1"/>
</dbReference>
<name>A0A1G1W5H5_9BACT</name>
<protein>
    <recommendedName>
        <fullName evidence="3">Methyltransferase type 11 domain-containing protein</fullName>
    </recommendedName>
</protein>